<dbReference type="EMBL" id="CP034328">
    <property type="protein sequence ID" value="AZL57830.1"/>
    <property type="molecule type" value="Genomic_DNA"/>
</dbReference>
<proteinExistence type="predicted"/>
<evidence type="ECO:0008006" key="4">
    <source>
        <dbReference type="Google" id="ProtNLM"/>
    </source>
</evidence>
<dbReference type="KEGG" id="taw:EI545_02635"/>
<feature type="chain" id="PRO_5019491201" description="DUF995 domain-containing protein" evidence="1">
    <location>
        <begin position="19"/>
        <end position="131"/>
    </location>
</feature>
<keyword evidence="3" id="KW-1185">Reference proteome</keyword>
<protein>
    <recommendedName>
        <fullName evidence="4">DUF995 domain-containing protein</fullName>
    </recommendedName>
</protein>
<feature type="signal peptide" evidence="1">
    <location>
        <begin position="1"/>
        <end position="18"/>
    </location>
</feature>
<keyword evidence="1" id="KW-0732">Signal</keyword>
<dbReference type="AlphaFoldDB" id="A0A3S8U2I6"/>
<organism evidence="2 3">
    <name type="scientific">Tabrizicola piscis</name>
    <dbReference type="NCBI Taxonomy" id="2494374"/>
    <lineage>
        <taxon>Bacteria</taxon>
        <taxon>Pseudomonadati</taxon>
        <taxon>Pseudomonadota</taxon>
        <taxon>Alphaproteobacteria</taxon>
        <taxon>Rhodobacterales</taxon>
        <taxon>Paracoccaceae</taxon>
        <taxon>Tabrizicola</taxon>
    </lineage>
</organism>
<evidence type="ECO:0000256" key="1">
    <source>
        <dbReference type="SAM" id="SignalP"/>
    </source>
</evidence>
<sequence>MKPLLVALALLGPTAAFAQTPLTAEEFDAQVTGHTITYSQFGGLFGIEEYLPNRQVRWSVAENLCQYGSWYAEGPAICFVYEYDPTPHCWTFWLEGGTLRALSVNDLPDAELTEVDRTDTPLSCPGPDVGA</sequence>
<evidence type="ECO:0000313" key="2">
    <source>
        <dbReference type="EMBL" id="AZL57830.1"/>
    </source>
</evidence>
<reference evidence="2 3" key="1">
    <citation type="submission" date="2018-12" db="EMBL/GenBank/DDBJ databases">
        <title>Complete genome sequencing of Tabrizicola sp. K13M18.</title>
        <authorList>
            <person name="Bae J.-W."/>
        </authorList>
    </citation>
    <scope>NUCLEOTIDE SEQUENCE [LARGE SCALE GENOMIC DNA]</scope>
    <source>
        <strain evidence="2 3">K13M18</strain>
    </source>
</reference>
<dbReference type="RefSeq" id="WP_125324031.1">
    <property type="nucleotide sequence ID" value="NZ_CP034328.1"/>
</dbReference>
<name>A0A3S8U2I6_9RHOB</name>
<evidence type="ECO:0000313" key="3">
    <source>
        <dbReference type="Proteomes" id="UP000282002"/>
    </source>
</evidence>
<dbReference type="OrthoDB" id="7304934at2"/>
<accession>A0A3S8U2I6</accession>
<dbReference type="Proteomes" id="UP000282002">
    <property type="component" value="Chromosome"/>
</dbReference>
<gene>
    <name evidence="2" type="ORF">EI545_02635</name>
</gene>